<evidence type="ECO:0000256" key="11">
    <source>
        <dbReference type="HAMAP-Rule" id="MF_00530"/>
    </source>
</evidence>
<protein>
    <recommendedName>
        <fullName evidence="11">ATP synthase epsilon chain</fullName>
    </recommendedName>
    <alternativeName>
        <fullName evidence="11">ATP synthase F1 sector epsilon subunit</fullName>
    </alternativeName>
    <alternativeName>
        <fullName evidence="11">F-ATPase epsilon subunit</fullName>
    </alternativeName>
</protein>
<dbReference type="AlphaFoldDB" id="A0A8J3FCV8"/>
<keyword evidence="8 11" id="KW-0472">Membrane</keyword>
<evidence type="ECO:0000256" key="5">
    <source>
        <dbReference type="ARBA" id="ARBA00022475"/>
    </source>
</evidence>
<dbReference type="FunFam" id="2.60.15.10:FF:000001">
    <property type="entry name" value="ATP synthase epsilon chain"/>
    <property type="match status" value="1"/>
</dbReference>
<dbReference type="GO" id="GO:0045259">
    <property type="term" value="C:proton-transporting ATP synthase complex"/>
    <property type="evidence" value="ECO:0007669"/>
    <property type="project" value="UniProtKB-KW"/>
</dbReference>
<dbReference type="GO" id="GO:0005524">
    <property type="term" value="F:ATP binding"/>
    <property type="evidence" value="ECO:0007669"/>
    <property type="project" value="UniProtKB-UniRule"/>
</dbReference>
<keyword evidence="6 11" id="KW-0375">Hydrogen ion transport</keyword>
<dbReference type="Gene3D" id="2.60.15.10">
    <property type="entry name" value="F0F1 ATP synthase delta/epsilon subunit, N-terminal"/>
    <property type="match status" value="1"/>
</dbReference>
<reference evidence="14" key="2">
    <citation type="submission" date="2020-09" db="EMBL/GenBank/DDBJ databases">
        <authorList>
            <person name="Sun Q."/>
            <person name="Ohkuma M."/>
        </authorList>
    </citation>
    <scope>NUCLEOTIDE SEQUENCE</scope>
    <source>
        <strain evidence="14">JCM 14719</strain>
    </source>
</reference>
<dbReference type="Proteomes" id="UP000637720">
    <property type="component" value="Unassembled WGS sequence"/>
</dbReference>
<reference evidence="14" key="1">
    <citation type="journal article" date="2014" name="Int. J. Syst. Evol. Microbiol.">
        <title>Complete genome sequence of Corynebacterium casei LMG S-19264T (=DSM 44701T), isolated from a smear-ripened cheese.</title>
        <authorList>
            <consortium name="US DOE Joint Genome Institute (JGI-PGF)"/>
            <person name="Walter F."/>
            <person name="Albersmeier A."/>
            <person name="Kalinowski J."/>
            <person name="Ruckert C."/>
        </authorList>
    </citation>
    <scope>NUCLEOTIDE SEQUENCE</scope>
    <source>
        <strain evidence="14">JCM 14719</strain>
    </source>
</reference>
<dbReference type="InterPro" id="IPR001469">
    <property type="entry name" value="ATP_synth_F1_dsu/esu"/>
</dbReference>
<gene>
    <name evidence="11" type="primary">atpC</name>
    <name evidence="14" type="ORF">GCM10007043_22500</name>
</gene>
<evidence type="ECO:0000256" key="7">
    <source>
        <dbReference type="ARBA" id="ARBA00023065"/>
    </source>
</evidence>
<comment type="function">
    <text evidence="1 11">Produces ATP from ADP in the presence of a proton gradient across the membrane.</text>
</comment>
<comment type="caution">
    <text evidence="14">The sequence shown here is derived from an EMBL/GenBank/DDBJ whole genome shotgun (WGS) entry which is preliminary data.</text>
</comment>
<evidence type="ECO:0000256" key="6">
    <source>
        <dbReference type="ARBA" id="ARBA00022781"/>
    </source>
</evidence>
<name>A0A8J3FCV8_9BACI</name>
<dbReference type="HAMAP" id="MF_00530">
    <property type="entry name" value="ATP_synth_epsil_bac"/>
    <property type="match status" value="1"/>
</dbReference>
<accession>A0A8J3FCV8</accession>
<evidence type="ECO:0000313" key="15">
    <source>
        <dbReference type="Proteomes" id="UP000637720"/>
    </source>
</evidence>
<evidence type="ECO:0000313" key="14">
    <source>
        <dbReference type="EMBL" id="GGK07934.1"/>
    </source>
</evidence>
<keyword evidence="5 11" id="KW-1003">Cell membrane</keyword>
<evidence type="ECO:0000256" key="2">
    <source>
        <dbReference type="ARBA" id="ARBA00004202"/>
    </source>
</evidence>
<evidence type="ECO:0000256" key="1">
    <source>
        <dbReference type="ARBA" id="ARBA00003543"/>
    </source>
</evidence>
<evidence type="ECO:0000259" key="13">
    <source>
        <dbReference type="Pfam" id="PF02823"/>
    </source>
</evidence>
<dbReference type="InterPro" id="IPR020546">
    <property type="entry name" value="ATP_synth_F1_dsu/esu_N"/>
</dbReference>
<comment type="similarity">
    <text evidence="3 11 12">Belongs to the ATPase epsilon chain family.</text>
</comment>
<organism evidence="14 15">
    <name type="scientific">Calditerricola satsumensis</name>
    <dbReference type="NCBI Taxonomy" id="373054"/>
    <lineage>
        <taxon>Bacteria</taxon>
        <taxon>Bacillati</taxon>
        <taxon>Bacillota</taxon>
        <taxon>Bacilli</taxon>
        <taxon>Bacillales</taxon>
        <taxon>Bacillaceae</taxon>
        <taxon>Calditerricola</taxon>
    </lineage>
</organism>
<evidence type="ECO:0000256" key="9">
    <source>
        <dbReference type="ARBA" id="ARBA00023196"/>
    </source>
</evidence>
<sequence>MAVNTMRLDIVTPDETVFSDEVTFVLAKGVEGDLGILPQHMPLVTPLKDGPVKIKQEDRQQVVHLRGAFLEVRKDRVTILAEAAEWAHK</sequence>
<dbReference type="PANTHER" id="PTHR13822:SF10">
    <property type="entry name" value="ATP SYNTHASE EPSILON CHAIN, CHLOROPLASTIC"/>
    <property type="match status" value="1"/>
</dbReference>
<comment type="subcellular location">
    <subcellularLocation>
        <location evidence="2 11">Cell membrane</location>
        <topology evidence="2 11">Peripheral membrane protein</topology>
    </subcellularLocation>
</comment>
<keyword evidence="15" id="KW-1185">Reference proteome</keyword>
<proteinExistence type="inferred from homology"/>
<comment type="subunit">
    <text evidence="11 12">F-type ATPases have 2 components, CF(1) - the catalytic core - and CF(0) - the membrane proton channel. CF(1) has five subunits: alpha(3), beta(3), gamma(1), delta(1), epsilon(1). CF(0) has three main subunits: a, b and c.</text>
</comment>
<dbReference type="GO" id="GO:0046933">
    <property type="term" value="F:proton-transporting ATP synthase activity, rotational mechanism"/>
    <property type="evidence" value="ECO:0007669"/>
    <property type="project" value="UniProtKB-UniRule"/>
</dbReference>
<keyword evidence="10 11" id="KW-0066">ATP synthesis</keyword>
<dbReference type="NCBIfam" id="TIGR01216">
    <property type="entry name" value="ATP_synt_epsi"/>
    <property type="match status" value="1"/>
</dbReference>
<evidence type="ECO:0000256" key="10">
    <source>
        <dbReference type="ARBA" id="ARBA00023310"/>
    </source>
</evidence>
<dbReference type="Pfam" id="PF02823">
    <property type="entry name" value="ATP-synt_DE_N"/>
    <property type="match status" value="1"/>
</dbReference>
<feature type="domain" description="ATP synthase F1 complex delta/epsilon subunit N-terminal" evidence="13">
    <location>
        <begin position="6"/>
        <end position="84"/>
    </location>
</feature>
<dbReference type="InterPro" id="IPR036771">
    <property type="entry name" value="ATPsynth_dsu/esu_N"/>
</dbReference>
<dbReference type="CDD" id="cd12152">
    <property type="entry name" value="F1-ATPase_delta"/>
    <property type="match status" value="1"/>
</dbReference>
<evidence type="ECO:0000256" key="12">
    <source>
        <dbReference type="RuleBase" id="RU003656"/>
    </source>
</evidence>
<evidence type="ECO:0000256" key="8">
    <source>
        <dbReference type="ARBA" id="ARBA00023136"/>
    </source>
</evidence>
<dbReference type="EMBL" id="BMOF01000069">
    <property type="protein sequence ID" value="GGK07934.1"/>
    <property type="molecule type" value="Genomic_DNA"/>
</dbReference>
<evidence type="ECO:0000256" key="4">
    <source>
        <dbReference type="ARBA" id="ARBA00022448"/>
    </source>
</evidence>
<keyword evidence="7 11" id="KW-0406">Ion transport</keyword>
<keyword evidence="4 11" id="KW-0813">Transport</keyword>
<keyword evidence="9 11" id="KW-0139">CF(1)</keyword>
<dbReference type="SUPFAM" id="SSF51344">
    <property type="entry name" value="Epsilon subunit of F1F0-ATP synthase N-terminal domain"/>
    <property type="match status" value="1"/>
</dbReference>
<dbReference type="GO" id="GO:0005886">
    <property type="term" value="C:plasma membrane"/>
    <property type="evidence" value="ECO:0007669"/>
    <property type="project" value="UniProtKB-SubCell"/>
</dbReference>
<dbReference type="PANTHER" id="PTHR13822">
    <property type="entry name" value="ATP SYNTHASE DELTA/EPSILON CHAIN"/>
    <property type="match status" value="1"/>
</dbReference>
<evidence type="ECO:0000256" key="3">
    <source>
        <dbReference type="ARBA" id="ARBA00005712"/>
    </source>
</evidence>